<accession>A0A6J5L4W5</accession>
<gene>
    <name evidence="1" type="ORF">UFOVP104_28</name>
    <name evidence="2" type="ORF">UFOVP271_8</name>
</gene>
<dbReference type="EMBL" id="LR796219">
    <property type="protein sequence ID" value="CAB4128286.1"/>
    <property type="molecule type" value="Genomic_DNA"/>
</dbReference>
<name>A0A6J5L4W5_9CAUD</name>
<dbReference type="EMBL" id="LR796281">
    <property type="protein sequence ID" value="CAB4134030.1"/>
    <property type="molecule type" value="Genomic_DNA"/>
</dbReference>
<organism evidence="1">
    <name type="scientific">uncultured Caudovirales phage</name>
    <dbReference type="NCBI Taxonomy" id="2100421"/>
    <lineage>
        <taxon>Viruses</taxon>
        <taxon>Duplodnaviria</taxon>
        <taxon>Heunggongvirae</taxon>
        <taxon>Uroviricota</taxon>
        <taxon>Caudoviricetes</taxon>
        <taxon>Peduoviridae</taxon>
        <taxon>Maltschvirus</taxon>
        <taxon>Maltschvirus maltsch</taxon>
    </lineage>
</organism>
<evidence type="ECO:0000313" key="2">
    <source>
        <dbReference type="EMBL" id="CAB4134030.1"/>
    </source>
</evidence>
<evidence type="ECO:0000313" key="1">
    <source>
        <dbReference type="EMBL" id="CAB4128286.1"/>
    </source>
</evidence>
<sequence length="80" mass="9424">MINGGISEETRKENKAIREDIYNLISKYYSKGEKGSYIVNKQLTNELGICRTSLSLWMNYKIDFKQENLNKVKQFLKEVK</sequence>
<protein>
    <submittedName>
        <fullName evidence="1">Uncharacterized protein</fullName>
    </submittedName>
</protein>
<proteinExistence type="predicted"/>
<reference evidence="1" key="1">
    <citation type="submission" date="2020-04" db="EMBL/GenBank/DDBJ databases">
        <authorList>
            <person name="Chiriac C."/>
            <person name="Salcher M."/>
            <person name="Ghai R."/>
            <person name="Kavagutti S V."/>
        </authorList>
    </citation>
    <scope>NUCLEOTIDE SEQUENCE</scope>
</reference>